<dbReference type="OrthoDB" id="9779074at2"/>
<protein>
    <recommendedName>
        <fullName evidence="5">HTH araC/xylS-type domain-containing protein</fullName>
    </recommendedName>
</protein>
<dbReference type="PANTHER" id="PTHR43280">
    <property type="entry name" value="ARAC-FAMILY TRANSCRIPTIONAL REGULATOR"/>
    <property type="match status" value="1"/>
</dbReference>
<keyword evidence="7" id="KW-1185">Reference proteome</keyword>
<keyword evidence="1" id="KW-0805">Transcription regulation</keyword>
<evidence type="ECO:0000259" key="5">
    <source>
        <dbReference type="PROSITE" id="PS01124"/>
    </source>
</evidence>
<feature type="transmembrane region" description="Helical" evidence="4">
    <location>
        <begin position="98"/>
        <end position="118"/>
    </location>
</feature>
<evidence type="ECO:0000256" key="3">
    <source>
        <dbReference type="ARBA" id="ARBA00023163"/>
    </source>
</evidence>
<dbReference type="SUPFAM" id="SSF46689">
    <property type="entry name" value="Homeodomain-like"/>
    <property type="match status" value="1"/>
</dbReference>
<keyword evidence="3" id="KW-0804">Transcription</keyword>
<dbReference type="GO" id="GO:0043565">
    <property type="term" value="F:sequence-specific DNA binding"/>
    <property type="evidence" value="ECO:0007669"/>
    <property type="project" value="InterPro"/>
</dbReference>
<keyword evidence="4" id="KW-0812">Transmembrane</keyword>
<reference evidence="6 7" key="1">
    <citation type="submission" date="2016-11" db="EMBL/GenBank/DDBJ databases">
        <title>Whole genomes of Flavobacteriaceae.</title>
        <authorList>
            <person name="Stine C."/>
            <person name="Li C."/>
            <person name="Tadesse D."/>
        </authorList>
    </citation>
    <scope>NUCLEOTIDE SEQUENCE [LARGE SCALE GENOMIC DNA]</scope>
    <source>
        <strain evidence="6 7">DSM 24704</strain>
    </source>
</reference>
<organism evidence="6 7">
    <name type="scientific">Flavobacterium araucananum</name>
    <dbReference type="NCBI Taxonomy" id="946678"/>
    <lineage>
        <taxon>Bacteria</taxon>
        <taxon>Pseudomonadati</taxon>
        <taxon>Bacteroidota</taxon>
        <taxon>Flavobacteriia</taxon>
        <taxon>Flavobacteriales</taxon>
        <taxon>Flavobacteriaceae</taxon>
        <taxon>Flavobacterium</taxon>
    </lineage>
</organism>
<dbReference type="EMBL" id="MUGS01000034">
    <property type="protein sequence ID" value="OXG04190.1"/>
    <property type="molecule type" value="Genomic_DNA"/>
</dbReference>
<feature type="transmembrane region" description="Helical" evidence="4">
    <location>
        <begin position="63"/>
        <end position="86"/>
    </location>
</feature>
<dbReference type="RefSeq" id="WP_089480534.1">
    <property type="nucleotide sequence ID" value="NZ_MUGS01000034.1"/>
</dbReference>
<dbReference type="PROSITE" id="PS01124">
    <property type="entry name" value="HTH_ARAC_FAMILY_2"/>
    <property type="match status" value="1"/>
</dbReference>
<dbReference type="SMART" id="SM00342">
    <property type="entry name" value="HTH_ARAC"/>
    <property type="match status" value="1"/>
</dbReference>
<dbReference type="InterPro" id="IPR009057">
    <property type="entry name" value="Homeodomain-like_sf"/>
</dbReference>
<feature type="transmembrane region" description="Helical" evidence="4">
    <location>
        <begin position="32"/>
        <end position="51"/>
    </location>
</feature>
<sequence>MDQLISFFVAGTTLLLAFLIFANINPVSGTVNKWFGTFILCIFLLEFNDLLEKTEILKTRMPLNDFLGLTDFIVAPVFYFSVIYFIAPNRKWRIKDNFHFVFAFIILLLLLLSLLIDVKPPTTEADKKSAAVIVTGFNFVFCIQVVSYGILAYQKIAAYQKSLFLYTSNVSAINFKWLQNVVVCVLILTGIWLLDIVFKLAKTNVVFDNFASLIYLVGIFFIAYSSLKQKEIILLNPEEKKEIEVLVTETSNLGSNQKKLLSDAELIEMKTLLLAVMNDKKPFLDPELSLFKLASQFNISSHLLSYIINKGCDENFYQFVNRYRIEEAKKMIHDPKKEHLSLMGIAFEVGFNSKTVFNTTFKKMTDQTPSEFKKTILKSV</sequence>
<dbReference type="InterPro" id="IPR018060">
    <property type="entry name" value="HTH_AraC"/>
</dbReference>
<dbReference type="Pfam" id="PF12833">
    <property type="entry name" value="HTH_18"/>
    <property type="match status" value="1"/>
</dbReference>
<accession>A0A227P2L8</accession>
<name>A0A227P2L8_9FLAO</name>
<dbReference type="PANTHER" id="PTHR43280:SF29">
    <property type="entry name" value="ARAC-FAMILY TRANSCRIPTIONAL REGULATOR"/>
    <property type="match status" value="1"/>
</dbReference>
<keyword evidence="2" id="KW-0238">DNA-binding</keyword>
<gene>
    <name evidence="6" type="ORF">B0A64_16155</name>
</gene>
<dbReference type="GO" id="GO:0003700">
    <property type="term" value="F:DNA-binding transcription factor activity"/>
    <property type="evidence" value="ECO:0007669"/>
    <property type="project" value="InterPro"/>
</dbReference>
<feature type="domain" description="HTH araC/xylS-type" evidence="5">
    <location>
        <begin position="284"/>
        <end position="375"/>
    </location>
</feature>
<feature type="transmembrane region" description="Helical" evidence="4">
    <location>
        <begin position="210"/>
        <end position="227"/>
    </location>
</feature>
<comment type="caution">
    <text evidence="6">The sequence shown here is derived from an EMBL/GenBank/DDBJ whole genome shotgun (WGS) entry which is preliminary data.</text>
</comment>
<feature type="transmembrane region" description="Helical" evidence="4">
    <location>
        <begin position="130"/>
        <end position="157"/>
    </location>
</feature>
<evidence type="ECO:0000256" key="2">
    <source>
        <dbReference type="ARBA" id="ARBA00023125"/>
    </source>
</evidence>
<evidence type="ECO:0000256" key="4">
    <source>
        <dbReference type="SAM" id="Phobius"/>
    </source>
</evidence>
<evidence type="ECO:0000313" key="6">
    <source>
        <dbReference type="EMBL" id="OXG04190.1"/>
    </source>
</evidence>
<dbReference type="Gene3D" id="1.10.10.60">
    <property type="entry name" value="Homeodomain-like"/>
    <property type="match status" value="2"/>
</dbReference>
<proteinExistence type="predicted"/>
<keyword evidence="4" id="KW-0472">Membrane</keyword>
<keyword evidence="4" id="KW-1133">Transmembrane helix</keyword>
<dbReference type="PROSITE" id="PS00041">
    <property type="entry name" value="HTH_ARAC_FAMILY_1"/>
    <property type="match status" value="1"/>
</dbReference>
<evidence type="ECO:0000313" key="7">
    <source>
        <dbReference type="Proteomes" id="UP000214684"/>
    </source>
</evidence>
<evidence type="ECO:0000256" key="1">
    <source>
        <dbReference type="ARBA" id="ARBA00023015"/>
    </source>
</evidence>
<dbReference type="InterPro" id="IPR018062">
    <property type="entry name" value="HTH_AraC-typ_CS"/>
</dbReference>
<dbReference type="AlphaFoldDB" id="A0A227P2L8"/>
<dbReference type="Proteomes" id="UP000214684">
    <property type="component" value="Unassembled WGS sequence"/>
</dbReference>
<feature type="transmembrane region" description="Helical" evidence="4">
    <location>
        <begin position="177"/>
        <end position="198"/>
    </location>
</feature>